<sequence length="591" mass="65834">MELKEALKALGADRVIWIDDKFNQSPTQLAELLLASPEIARQCGTPTIVDILDKAAFLPDPKSELQQVLNDMREADRAKLVQCFFEKEVVKTGMTTPELEDAVVDTVCKLLSIALEDRWTFKDAVKNLKAVCDSNDEKVSYIIDLNESGGSDKRGLEILQTLHQHNSKGTVFLLTHSATTTEEASKEFELQNDLDGRPAHKQIPICVISKARLTEAADEPAMSSALRIAIKRAGLRRSVHEVLNHIKPNVSSAVDEAAQQLLAIPPEQLDEYVVERGFQEGLSELHVVERAITAVVSQKVREIFAQNPDVLQSTARLRSLRSVELAESALTPVHQNLDGFRRLEVWESDELINKSFTPLACGDIFQIDEHEKPNDRPKLFLLLGQPCDISLRGEKDRDQEHAMLVPLKQRDGQVDGDKLKLKMLQFKIDNVQLACDFRNATAVRLSILDLASLREDGRVRYDVDQPTGLPLLAALQSVIEKRIKIVKQLLEGNENAKSTLQLCFRSSSPFSVIHEGKLSQQETKTINGNAVTLPKRVTWSLRRTGRVRMPYASALLRDYLAIQGRDAFDLDFTKEAAQATPSCAPAAVSCG</sequence>
<dbReference type="OrthoDB" id="2987435at2"/>
<name>A0A016XP06_9BURK</name>
<evidence type="ECO:0008006" key="3">
    <source>
        <dbReference type="Google" id="ProtNLM"/>
    </source>
</evidence>
<dbReference type="Proteomes" id="UP000023268">
    <property type="component" value="Unassembled WGS sequence"/>
</dbReference>
<dbReference type="eggNOG" id="ENOG5033TC6">
    <property type="taxonomic scope" value="Bacteria"/>
</dbReference>
<accession>A0A016XP06</accession>
<reference evidence="1 2" key="1">
    <citation type="submission" date="2014-02" db="EMBL/GenBank/DDBJ databases">
        <title>Draft Genome of Hylemonella gracilis isolated from the Niagara River.</title>
        <authorList>
            <person name="Pawlowski D.R."/>
            <person name="Koudelka G.B."/>
        </authorList>
    </citation>
    <scope>NUCLEOTIDE SEQUENCE [LARGE SCALE GENOMIC DNA]</scope>
    <source>
        <strain evidence="1 2">Niagara R</strain>
    </source>
</reference>
<proteinExistence type="predicted"/>
<evidence type="ECO:0000313" key="1">
    <source>
        <dbReference type="EMBL" id="EYC52948.1"/>
    </source>
</evidence>
<dbReference type="RefSeq" id="WP_035609229.1">
    <property type="nucleotide sequence ID" value="NZ_JEMG01000001.1"/>
</dbReference>
<dbReference type="AlphaFoldDB" id="A0A016XP06"/>
<comment type="caution">
    <text evidence="1">The sequence shown here is derived from an EMBL/GenBank/DDBJ whole genome shotgun (WGS) entry which is preliminary data.</text>
</comment>
<dbReference type="EMBL" id="JEMG01000001">
    <property type="protein sequence ID" value="EYC52948.1"/>
    <property type="molecule type" value="Genomic_DNA"/>
</dbReference>
<protein>
    <recommendedName>
        <fullName evidence="3">Response receiver domain-containing protein</fullName>
    </recommendedName>
</protein>
<evidence type="ECO:0000313" key="2">
    <source>
        <dbReference type="Proteomes" id="UP000023268"/>
    </source>
</evidence>
<organism evidence="1 2">
    <name type="scientific">Hylemonella gracilis str. Niagara R</name>
    <dbReference type="NCBI Taxonomy" id="1458275"/>
    <lineage>
        <taxon>Bacteria</taxon>
        <taxon>Pseudomonadati</taxon>
        <taxon>Pseudomonadota</taxon>
        <taxon>Betaproteobacteria</taxon>
        <taxon>Burkholderiales</taxon>
        <taxon>Comamonadaceae</taxon>
        <taxon>Hylemonella</taxon>
    </lineage>
</organism>
<dbReference type="STRING" id="1458275.AZ34_14545"/>
<gene>
    <name evidence="1" type="ORF">AZ34_14545</name>
</gene>